<dbReference type="AlphaFoldDB" id="A0AAE0X3S3"/>
<sequence>MTFGRPLPRVGRVTAADSGAAETTGFLWPFVAASVFLTITTSCLWYFRKALARYRKTLALRASRLARRDKAVVAGDGDFV</sequence>
<evidence type="ECO:0000256" key="1">
    <source>
        <dbReference type="SAM" id="Phobius"/>
    </source>
</evidence>
<proteinExistence type="predicted"/>
<keyword evidence="1" id="KW-1133">Transmembrane helix</keyword>
<evidence type="ECO:0000313" key="2">
    <source>
        <dbReference type="EMBL" id="KAK3684194.1"/>
    </source>
</evidence>
<accession>A0AAE0X3S3</accession>
<dbReference type="EMBL" id="JAULSO010000004">
    <property type="protein sequence ID" value="KAK3684194.1"/>
    <property type="molecule type" value="Genomic_DNA"/>
</dbReference>
<keyword evidence="3" id="KW-1185">Reference proteome</keyword>
<keyword evidence="1" id="KW-0472">Membrane</keyword>
<keyword evidence="1" id="KW-0812">Transmembrane</keyword>
<comment type="caution">
    <text evidence="2">The sequence shown here is derived from an EMBL/GenBank/DDBJ whole genome shotgun (WGS) entry which is preliminary data.</text>
</comment>
<feature type="transmembrane region" description="Helical" evidence="1">
    <location>
        <begin position="26"/>
        <end position="47"/>
    </location>
</feature>
<dbReference type="Proteomes" id="UP001270362">
    <property type="component" value="Unassembled WGS sequence"/>
</dbReference>
<organism evidence="2 3">
    <name type="scientific">Podospora appendiculata</name>
    <dbReference type="NCBI Taxonomy" id="314037"/>
    <lineage>
        <taxon>Eukaryota</taxon>
        <taxon>Fungi</taxon>
        <taxon>Dikarya</taxon>
        <taxon>Ascomycota</taxon>
        <taxon>Pezizomycotina</taxon>
        <taxon>Sordariomycetes</taxon>
        <taxon>Sordariomycetidae</taxon>
        <taxon>Sordariales</taxon>
        <taxon>Podosporaceae</taxon>
        <taxon>Podospora</taxon>
    </lineage>
</organism>
<protein>
    <submittedName>
        <fullName evidence="2">Uncharacterized protein</fullName>
    </submittedName>
</protein>
<reference evidence="2" key="1">
    <citation type="journal article" date="2023" name="Mol. Phylogenet. Evol.">
        <title>Genome-scale phylogeny and comparative genomics of the fungal order Sordariales.</title>
        <authorList>
            <person name="Hensen N."/>
            <person name="Bonometti L."/>
            <person name="Westerberg I."/>
            <person name="Brannstrom I.O."/>
            <person name="Guillou S."/>
            <person name="Cros-Aarteil S."/>
            <person name="Calhoun S."/>
            <person name="Haridas S."/>
            <person name="Kuo A."/>
            <person name="Mondo S."/>
            <person name="Pangilinan J."/>
            <person name="Riley R."/>
            <person name="LaButti K."/>
            <person name="Andreopoulos B."/>
            <person name="Lipzen A."/>
            <person name="Chen C."/>
            <person name="Yan M."/>
            <person name="Daum C."/>
            <person name="Ng V."/>
            <person name="Clum A."/>
            <person name="Steindorff A."/>
            <person name="Ohm R.A."/>
            <person name="Martin F."/>
            <person name="Silar P."/>
            <person name="Natvig D.O."/>
            <person name="Lalanne C."/>
            <person name="Gautier V."/>
            <person name="Ament-Velasquez S.L."/>
            <person name="Kruys A."/>
            <person name="Hutchinson M.I."/>
            <person name="Powell A.J."/>
            <person name="Barry K."/>
            <person name="Miller A.N."/>
            <person name="Grigoriev I.V."/>
            <person name="Debuchy R."/>
            <person name="Gladieux P."/>
            <person name="Hiltunen Thoren M."/>
            <person name="Johannesson H."/>
        </authorList>
    </citation>
    <scope>NUCLEOTIDE SEQUENCE</scope>
    <source>
        <strain evidence="2">CBS 314.62</strain>
    </source>
</reference>
<name>A0AAE0X3S3_9PEZI</name>
<gene>
    <name evidence="2" type="ORF">B0T22DRAFT_483979</name>
</gene>
<reference evidence="2" key="2">
    <citation type="submission" date="2023-06" db="EMBL/GenBank/DDBJ databases">
        <authorList>
            <consortium name="Lawrence Berkeley National Laboratory"/>
            <person name="Haridas S."/>
            <person name="Hensen N."/>
            <person name="Bonometti L."/>
            <person name="Westerberg I."/>
            <person name="Brannstrom I.O."/>
            <person name="Guillou S."/>
            <person name="Cros-Aarteil S."/>
            <person name="Calhoun S."/>
            <person name="Kuo A."/>
            <person name="Mondo S."/>
            <person name="Pangilinan J."/>
            <person name="Riley R."/>
            <person name="Labutti K."/>
            <person name="Andreopoulos B."/>
            <person name="Lipzen A."/>
            <person name="Chen C."/>
            <person name="Yanf M."/>
            <person name="Daum C."/>
            <person name="Ng V."/>
            <person name="Clum A."/>
            <person name="Steindorff A."/>
            <person name="Ohm R."/>
            <person name="Martin F."/>
            <person name="Silar P."/>
            <person name="Natvig D."/>
            <person name="Lalanne C."/>
            <person name="Gautier V."/>
            <person name="Ament-Velasquez S.L."/>
            <person name="Kruys A."/>
            <person name="Hutchinson M.I."/>
            <person name="Powell A.J."/>
            <person name="Barry K."/>
            <person name="Miller A.N."/>
            <person name="Grigoriev I.V."/>
            <person name="Debuchy R."/>
            <person name="Gladieux P."/>
            <person name="Thoren M.H."/>
            <person name="Johannesson H."/>
        </authorList>
    </citation>
    <scope>NUCLEOTIDE SEQUENCE</scope>
    <source>
        <strain evidence="2">CBS 314.62</strain>
    </source>
</reference>
<evidence type="ECO:0000313" key="3">
    <source>
        <dbReference type="Proteomes" id="UP001270362"/>
    </source>
</evidence>